<dbReference type="InterPro" id="IPR001006">
    <property type="entry name" value="Procol_lys_dOase"/>
</dbReference>
<organism evidence="18 19">
    <name type="scientific">Bugula neritina</name>
    <name type="common">Brown bryozoan</name>
    <name type="synonym">Sertularia neritina</name>
    <dbReference type="NCBI Taxonomy" id="10212"/>
    <lineage>
        <taxon>Eukaryota</taxon>
        <taxon>Metazoa</taxon>
        <taxon>Spiralia</taxon>
        <taxon>Lophotrochozoa</taxon>
        <taxon>Bryozoa</taxon>
        <taxon>Gymnolaemata</taxon>
        <taxon>Cheilostomatida</taxon>
        <taxon>Flustrina</taxon>
        <taxon>Buguloidea</taxon>
        <taxon>Bugulidae</taxon>
        <taxon>Bugula</taxon>
    </lineage>
</organism>
<evidence type="ECO:0000256" key="10">
    <source>
        <dbReference type="ARBA" id="ARBA00022964"/>
    </source>
</evidence>
<dbReference type="EC" id="1.14.11.4" evidence="5"/>
<keyword evidence="11" id="KW-0560">Oxidoreductase</keyword>
<accession>A0A7J7JQP3</accession>
<evidence type="ECO:0000259" key="17">
    <source>
        <dbReference type="PROSITE" id="PS51471"/>
    </source>
</evidence>
<name>A0A7J7JQP3_BUGNE</name>
<evidence type="ECO:0000256" key="15">
    <source>
        <dbReference type="ARBA" id="ARBA00047930"/>
    </source>
</evidence>
<proteinExistence type="predicted"/>
<evidence type="ECO:0000256" key="13">
    <source>
        <dbReference type="ARBA" id="ARBA00023136"/>
    </source>
</evidence>
<dbReference type="GO" id="GO:0005791">
    <property type="term" value="C:rough endoplasmic reticulum"/>
    <property type="evidence" value="ECO:0007669"/>
    <property type="project" value="UniProtKB-SubCell"/>
</dbReference>
<dbReference type="Pfam" id="PF25342">
    <property type="entry name" value="GT_PLOD"/>
    <property type="match status" value="2"/>
</dbReference>
<dbReference type="Gene3D" id="3.90.550.10">
    <property type="entry name" value="Spore Coat Polysaccharide Biosynthesis Protein SpsA, Chain A"/>
    <property type="match status" value="1"/>
</dbReference>
<dbReference type="InterPro" id="IPR057589">
    <property type="entry name" value="GT_PLOD"/>
</dbReference>
<evidence type="ECO:0000256" key="7">
    <source>
        <dbReference type="ARBA" id="ARBA00022729"/>
    </source>
</evidence>
<evidence type="ECO:0000313" key="19">
    <source>
        <dbReference type="Proteomes" id="UP000593567"/>
    </source>
</evidence>
<reference evidence="18" key="1">
    <citation type="submission" date="2020-06" db="EMBL/GenBank/DDBJ databases">
        <title>Draft genome of Bugula neritina, a colonial animal packing powerful symbionts and potential medicines.</title>
        <authorList>
            <person name="Rayko M."/>
        </authorList>
    </citation>
    <scope>NUCLEOTIDE SEQUENCE [LARGE SCALE GENOMIC DNA]</scope>
    <source>
        <strain evidence="18">Kwan_BN1</strain>
    </source>
</reference>
<dbReference type="GO" id="GO:0005789">
    <property type="term" value="C:endoplasmic reticulum membrane"/>
    <property type="evidence" value="ECO:0007669"/>
    <property type="project" value="UniProtKB-SubCell"/>
</dbReference>
<keyword evidence="12" id="KW-0408">Iron</keyword>
<comment type="cofactor">
    <cofactor evidence="1">
        <name>Fe(2+)</name>
        <dbReference type="ChEBI" id="CHEBI:29033"/>
    </cofactor>
</comment>
<dbReference type="SUPFAM" id="SSF53448">
    <property type="entry name" value="Nucleotide-diphospho-sugar transferases"/>
    <property type="match status" value="1"/>
</dbReference>
<evidence type="ECO:0000256" key="5">
    <source>
        <dbReference type="ARBA" id="ARBA00012264"/>
    </source>
</evidence>
<evidence type="ECO:0000256" key="16">
    <source>
        <dbReference type="SAM" id="SignalP"/>
    </source>
</evidence>
<dbReference type="PANTHER" id="PTHR10730:SF45">
    <property type="entry name" value="PROCOLLAGEN-LYSINE,2-OXOGLUTARATE 5-DIOXYGENASE"/>
    <property type="match status" value="1"/>
</dbReference>
<dbReference type="EMBL" id="VXIV02001978">
    <property type="protein sequence ID" value="KAF6028183.1"/>
    <property type="molecule type" value="Genomic_DNA"/>
</dbReference>
<dbReference type="InterPro" id="IPR005123">
    <property type="entry name" value="Oxoglu/Fe-dep_dioxygenase_dom"/>
</dbReference>
<feature type="chain" id="PRO_5029484475" description="procollagen-lysine 5-dioxygenase" evidence="16">
    <location>
        <begin position="18"/>
        <end position="754"/>
    </location>
</feature>
<dbReference type="PANTHER" id="PTHR10730">
    <property type="entry name" value="PROCOLLAGEN-LYSINE,2-OXOGLUTARATE 5-DIOXYGENASE/GLYCOSYLTRANSFERASE 25 FAMILY MEMBER"/>
    <property type="match status" value="1"/>
</dbReference>
<dbReference type="OrthoDB" id="69177at2759"/>
<keyword evidence="7 16" id="KW-0732">Signal</keyword>
<dbReference type="GO" id="GO:0031418">
    <property type="term" value="F:L-ascorbic acid binding"/>
    <property type="evidence" value="ECO:0007669"/>
    <property type="project" value="UniProtKB-KW"/>
</dbReference>
<dbReference type="GO" id="GO:0008475">
    <property type="term" value="F:procollagen-lysine 5-dioxygenase activity"/>
    <property type="evidence" value="ECO:0007669"/>
    <property type="project" value="UniProtKB-EC"/>
</dbReference>
<evidence type="ECO:0000256" key="14">
    <source>
        <dbReference type="ARBA" id="ARBA00023180"/>
    </source>
</evidence>
<evidence type="ECO:0000256" key="9">
    <source>
        <dbReference type="ARBA" id="ARBA00022896"/>
    </source>
</evidence>
<comment type="subcellular location">
    <subcellularLocation>
        <location evidence="3">Endoplasmic reticulum membrane</location>
        <topology evidence="3">Peripheral membrane protein</topology>
        <orientation evidence="3">Lumenal side</orientation>
    </subcellularLocation>
    <subcellularLocation>
        <location evidence="4">Rough endoplasmic reticulum</location>
    </subcellularLocation>
</comment>
<evidence type="ECO:0000256" key="4">
    <source>
        <dbReference type="ARBA" id="ARBA00004427"/>
    </source>
</evidence>
<keyword evidence="19" id="KW-1185">Reference proteome</keyword>
<dbReference type="AlphaFoldDB" id="A0A7J7JQP3"/>
<dbReference type="SMART" id="SM00702">
    <property type="entry name" value="P4Hc"/>
    <property type="match status" value="1"/>
</dbReference>
<dbReference type="InterPro" id="IPR029044">
    <property type="entry name" value="Nucleotide-diphossugar_trans"/>
</dbReference>
<gene>
    <name evidence="18" type="ORF">EB796_013510</name>
</gene>
<dbReference type="Proteomes" id="UP000593567">
    <property type="component" value="Unassembled WGS sequence"/>
</dbReference>
<dbReference type="Gene3D" id="2.60.120.620">
    <property type="entry name" value="q2cbj1_9rhob like domain"/>
    <property type="match status" value="1"/>
</dbReference>
<dbReference type="InterPro" id="IPR044861">
    <property type="entry name" value="IPNS-like_FE2OG_OXY"/>
</dbReference>
<evidence type="ECO:0000313" key="18">
    <source>
        <dbReference type="EMBL" id="KAF6028183.1"/>
    </source>
</evidence>
<feature type="signal peptide" evidence="16">
    <location>
        <begin position="1"/>
        <end position="17"/>
    </location>
</feature>
<evidence type="ECO:0000256" key="8">
    <source>
        <dbReference type="ARBA" id="ARBA00022824"/>
    </source>
</evidence>
<evidence type="ECO:0000256" key="2">
    <source>
        <dbReference type="ARBA" id="ARBA00001961"/>
    </source>
</evidence>
<keyword evidence="10" id="KW-0223">Dioxygenase</keyword>
<dbReference type="PROSITE" id="PS01325">
    <property type="entry name" value="LYS_HYDROXYLASE"/>
    <property type="match status" value="1"/>
</dbReference>
<dbReference type="InterPro" id="IPR006620">
    <property type="entry name" value="Pro_4_hyd_alph"/>
</dbReference>
<sequence>MLSAYHLLIVMVSLSTCEVLTSRPRPQELIVMTVATDANHDGYQQFLASVIQHKLTLEPVGVGMEWTGGDIETKPGGGMKINLLKKAVEKYKDRTDLALLITDSYDAIMHGSQSNIIDAFMDLQASVVFSAEVFIWPDASLAVKYPPVRTGESRYLNSGGYMGYADSIYKLLTDHEIADADDDQLYFTNLFIDEYQLQLHGGSMYSESEAPKLSPAEAIDRMSIKLDKRSTIFQTLNGVLDQVDIKYKNSKSYLFNVGTGSRPLVIHGNGPIKHKLNRMVSYLNDAWTPTSGCNACTKNRIDVSDAKELPTLLMTLMIEETTPFLYHWFDRLDALTYPKDKLDVLVHNQHAYHEKLVSDWVEKNKDTYKSMKYVSSAEGLNAAEGKNKALQQCIDEKCEYLLSIDSVAQITKPDLLEHLVSLNKSCITPMMVRPGLLFSTFWAEKNENGYYAQGENYRDHVTYEMMGVWNVPYTSGLQLIKASKLSLLPENPYKVGDMFPPQDYDVAFAYNARKHGLFMHVVNMEHYGHLINPDSYDTSRAAPELHEQFTNKLDWELHYLHEDFYKISVNESYELEQPCTDVFWFPIVNDYYCDDLIHTMETFGKWSGGTNKDERLSGGYENVPTRDIHMNQVGLEDHWIQLLKDYVHPVQLKVFEGYHSTLSAIMNFVVRYRTDEQPSLRPHHDSSTFTVNMALNTKDKDYEGGGVRFIRYNCTLVGLRKGWMLMHPGRLTHYHEGLPTTGGTRYIMVSFVNP</sequence>
<protein>
    <recommendedName>
        <fullName evidence="5">procollagen-lysine 5-dioxygenase</fullName>
        <ecNumber evidence="5">1.14.11.4</ecNumber>
    </recommendedName>
</protein>
<comment type="caution">
    <text evidence="18">The sequence shown here is derived from an EMBL/GenBank/DDBJ whole genome shotgun (WGS) entry which is preliminary data.</text>
</comment>
<comment type="catalytic activity">
    <reaction evidence="15">
        <text>L-lysyl-[collagen] + 2-oxoglutarate + O2 = (5R)-5-hydroxy-L-lysyl-[collagen] + succinate + CO2</text>
        <dbReference type="Rhea" id="RHEA:16569"/>
        <dbReference type="Rhea" id="RHEA-COMP:12751"/>
        <dbReference type="Rhea" id="RHEA-COMP:12752"/>
        <dbReference type="ChEBI" id="CHEBI:15379"/>
        <dbReference type="ChEBI" id="CHEBI:16526"/>
        <dbReference type="ChEBI" id="CHEBI:16810"/>
        <dbReference type="ChEBI" id="CHEBI:29969"/>
        <dbReference type="ChEBI" id="CHEBI:30031"/>
        <dbReference type="ChEBI" id="CHEBI:133442"/>
        <dbReference type="EC" id="1.14.11.4"/>
    </reaction>
</comment>
<keyword evidence="8" id="KW-0256">Endoplasmic reticulum</keyword>
<evidence type="ECO:0000256" key="11">
    <source>
        <dbReference type="ARBA" id="ARBA00023002"/>
    </source>
</evidence>
<keyword evidence="6" id="KW-0479">Metal-binding</keyword>
<evidence type="ECO:0000256" key="3">
    <source>
        <dbReference type="ARBA" id="ARBA00004367"/>
    </source>
</evidence>
<feature type="domain" description="Fe2OG dioxygenase" evidence="17">
    <location>
        <begin position="657"/>
        <end position="754"/>
    </location>
</feature>
<evidence type="ECO:0000256" key="12">
    <source>
        <dbReference type="ARBA" id="ARBA00023004"/>
    </source>
</evidence>
<dbReference type="GO" id="GO:0005506">
    <property type="term" value="F:iron ion binding"/>
    <property type="evidence" value="ECO:0007669"/>
    <property type="project" value="InterPro"/>
</dbReference>
<dbReference type="Pfam" id="PF03171">
    <property type="entry name" value="2OG-FeII_Oxy"/>
    <property type="match status" value="1"/>
</dbReference>
<keyword evidence="9" id="KW-0847">Vitamin C</keyword>
<comment type="cofactor">
    <cofactor evidence="2">
        <name>L-ascorbate</name>
        <dbReference type="ChEBI" id="CHEBI:38290"/>
    </cofactor>
</comment>
<keyword evidence="13" id="KW-0472">Membrane</keyword>
<evidence type="ECO:0000256" key="1">
    <source>
        <dbReference type="ARBA" id="ARBA00001954"/>
    </source>
</evidence>
<dbReference type="PROSITE" id="PS51471">
    <property type="entry name" value="FE2OG_OXY"/>
    <property type="match status" value="1"/>
</dbReference>
<dbReference type="InterPro" id="IPR050757">
    <property type="entry name" value="Collagen_mod_GT25"/>
</dbReference>
<evidence type="ECO:0000256" key="6">
    <source>
        <dbReference type="ARBA" id="ARBA00022723"/>
    </source>
</evidence>
<keyword evidence="14" id="KW-0325">Glycoprotein</keyword>